<dbReference type="Gene3D" id="3.40.50.300">
    <property type="entry name" value="P-loop containing nucleotide triphosphate hydrolases"/>
    <property type="match status" value="1"/>
</dbReference>
<dbReference type="PANTHER" id="PTHR43883">
    <property type="entry name" value="SLR0207 PROTEIN"/>
    <property type="match status" value="1"/>
</dbReference>
<dbReference type="KEGG" id="nue:C5F50_09945"/>
<protein>
    <recommendedName>
        <fullName evidence="3">Kinase</fullName>
    </recommendedName>
</protein>
<sequence length="167" mass="19201">MTIMIVVVCGLPGTGKTTIAKKLAPIINAIVLSTDKIRKELIPNPTYQKEERALIFDVMILLAKYLHSADKNCILDATFNKEYSRNQVKNDLKVSEDQFFVVECICPEKIILSRLENRKDDYSDADIFVYRQMKKIYEPITSKHITIDTSLDSDYNVKLIYKFITGK</sequence>
<dbReference type="SUPFAM" id="SSF52540">
    <property type="entry name" value="P-loop containing nucleoside triphosphate hydrolases"/>
    <property type="match status" value="1"/>
</dbReference>
<dbReference type="AlphaFoldDB" id="A0A7D5R2B8"/>
<name>A0A7D5R2B8_9ARCH</name>
<dbReference type="Proteomes" id="UP000509478">
    <property type="component" value="Chromosome"/>
</dbReference>
<evidence type="ECO:0000313" key="1">
    <source>
        <dbReference type="EMBL" id="QLH07356.1"/>
    </source>
</evidence>
<proteinExistence type="predicted"/>
<dbReference type="InterPro" id="IPR027417">
    <property type="entry name" value="P-loop_NTPase"/>
</dbReference>
<dbReference type="PANTHER" id="PTHR43883:SF1">
    <property type="entry name" value="GLUCONOKINASE"/>
    <property type="match status" value="1"/>
</dbReference>
<organism evidence="1 2">
    <name type="scientific">Nitrosopumilus ureiphilus</name>
    <dbReference type="NCBI Taxonomy" id="1470067"/>
    <lineage>
        <taxon>Archaea</taxon>
        <taxon>Nitrososphaerota</taxon>
        <taxon>Nitrososphaeria</taxon>
        <taxon>Nitrosopumilales</taxon>
        <taxon>Nitrosopumilaceae</taxon>
        <taxon>Nitrosopumilus</taxon>
    </lineage>
</organism>
<dbReference type="Pfam" id="PF13671">
    <property type="entry name" value="AAA_33"/>
    <property type="match status" value="1"/>
</dbReference>
<evidence type="ECO:0000313" key="2">
    <source>
        <dbReference type="Proteomes" id="UP000509478"/>
    </source>
</evidence>
<dbReference type="EMBL" id="CP026995">
    <property type="protein sequence ID" value="QLH07356.1"/>
    <property type="molecule type" value="Genomic_DNA"/>
</dbReference>
<evidence type="ECO:0008006" key="3">
    <source>
        <dbReference type="Google" id="ProtNLM"/>
    </source>
</evidence>
<reference evidence="1 2" key="1">
    <citation type="submission" date="2018-02" db="EMBL/GenBank/DDBJ databases">
        <title>Complete genome of Nitrosopumilus ureaphilus PS0.</title>
        <authorList>
            <person name="Qin W."/>
            <person name="Zheng Y."/>
            <person name="Stahl D.A."/>
        </authorList>
    </citation>
    <scope>NUCLEOTIDE SEQUENCE [LARGE SCALE GENOMIC DNA]</scope>
    <source>
        <strain evidence="1 2">PS0</strain>
    </source>
</reference>
<keyword evidence="2" id="KW-1185">Reference proteome</keyword>
<dbReference type="InterPro" id="IPR052732">
    <property type="entry name" value="Cell-binding_unc_protein"/>
</dbReference>
<accession>A0A7D5R2B8</accession>
<gene>
    <name evidence="1" type="ORF">C5F50_09945</name>
</gene>